<keyword evidence="6 9" id="KW-1133">Transmembrane helix</keyword>
<dbReference type="Gene3D" id="1.20.58.1610">
    <property type="entry name" value="NADH:ubiquinone/plastoquinone oxidoreductase, chain 3"/>
    <property type="match status" value="1"/>
</dbReference>
<evidence type="ECO:0000313" key="11">
    <source>
        <dbReference type="EMBL" id="AFC77875.1"/>
    </source>
</evidence>
<keyword evidence="9" id="KW-0830">Ubiquinone</keyword>
<evidence type="ECO:0000256" key="9">
    <source>
        <dbReference type="RuleBase" id="RU003640"/>
    </source>
</evidence>
<reference evidence="11" key="1">
    <citation type="submission" date="2012-01" db="EMBL/GenBank/DDBJ databases">
        <title>Mitochondrial genomes of three spider species.</title>
        <authorList>
            <person name="Podsiadlowski L."/>
            <person name="Arabi J."/>
            <person name="Fahrein K."/>
        </authorList>
    </citation>
    <scope>NUCLEOTIDE SEQUENCE</scope>
</reference>
<dbReference type="PANTHER" id="PTHR11058:SF9">
    <property type="entry name" value="NADH-UBIQUINONE OXIDOREDUCTASE CHAIN 3"/>
    <property type="match status" value="1"/>
</dbReference>
<keyword evidence="10" id="KW-0732">Signal</keyword>
<keyword evidence="9" id="KW-0679">Respiratory chain</keyword>
<evidence type="ECO:0000256" key="5">
    <source>
        <dbReference type="ARBA" id="ARBA00022692"/>
    </source>
</evidence>
<evidence type="ECO:0000256" key="6">
    <source>
        <dbReference type="ARBA" id="ARBA00022989"/>
    </source>
</evidence>
<dbReference type="Pfam" id="PF00507">
    <property type="entry name" value="Oxidored_q4"/>
    <property type="match status" value="1"/>
</dbReference>
<evidence type="ECO:0000256" key="8">
    <source>
        <dbReference type="ARBA" id="ARBA00049551"/>
    </source>
</evidence>
<gene>
    <name evidence="11" type="primary">NAD3</name>
</gene>
<keyword evidence="9" id="KW-1278">Translocase</keyword>
<evidence type="ECO:0000256" key="7">
    <source>
        <dbReference type="ARBA" id="ARBA00023136"/>
    </source>
</evidence>
<keyword evidence="9 11" id="KW-0496">Mitochondrion</keyword>
<name>L7NVZ4_LIPER</name>
<keyword evidence="7 9" id="KW-0472">Membrane</keyword>
<feature type="chain" id="PRO_5003982538" description="NADH-ubiquinone oxidoreductase chain 3" evidence="10">
    <location>
        <begin position="24"/>
        <end position="106"/>
    </location>
</feature>
<sequence>MSLTVTLSFIFLLMSISFSKSLASDFEKLSPYECGFDPFSSPRLPFSLRFFLISIIFIIFDVEISLILPAPMSLKSPSSLIFMSSFLIILLLSLFFEWNNGALKWL</sequence>
<accession>L7NVZ4</accession>
<dbReference type="GO" id="GO:0031966">
    <property type="term" value="C:mitochondrial membrane"/>
    <property type="evidence" value="ECO:0007669"/>
    <property type="project" value="UniProtKB-SubCell"/>
</dbReference>
<keyword evidence="9" id="KW-0249">Electron transport</keyword>
<dbReference type="EC" id="7.1.1.2" evidence="9"/>
<keyword evidence="4 9" id="KW-0813">Transport</keyword>
<dbReference type="InterPro" id="IPR000440">
    <property type="entry name" value="NADH_UbQ/plastoQ_OxRdtase_su3"/>
</dbReference>
<dbReference type="InterPro" id="IPR038430">
    <property type="entry name" value="NDAH_ubi_oxred_su3_sf"/>
</dbReference>
<keyword evidence="5 9" id="KW-0812">Transmembrane</keyword>
<dbReference type="GO" id="GO:0008137">
    <property type="term" value="F:NADH dehydrogenase (ubiquinone) activity"/>
    <property type="evidence" value="ECO:0007669"/>
    <property type="project" value="UniProtKB-UniRule"/>
</dbReference>
<proteinExistence type="inferred from homology"/>
<evidence type="ECO:0000256" key="2">
    <source>
        <dbReference type="ARBA" id="ARBA00008472"/>
    </source>
</evidence>
<evidence type="ECO:0000256" key="4">
    <source>
        <dbReference type="ARBA" id="ARBA00022448"/>
    </source>
</evidence>
<dbReference type="GO" id="GO:0030964">
    <property type="term" value="C:NADH dehydrogenase complex"/>
    <property type="evidence" value="ECO:0007669"/>
    <property type="project" value="TreeGrafter"/>
</dbReference>
<feature type="signal peptide" evidence="10">
    <location>
        <begin position="1"/>
        <end position="23"/>
    </location>
</feature>
<dbReference type="AlphaFoldDB" id="L7NVZ4"/>
<comment type="similarity">
    <text evidence="2 9">Belongs to the complex I subunit 3 family.</text>
</comment>
<comment type="function">
    <text evidence="9">Core subunit of the mitochondrial membrane respiratory chain NADH dehydrogenase (Complex I) which catalyzes electron transfer from NADH through the respiratory chain, using ubiquinone as an electron acceptor. Essential for the catalytic activity of complex I.</text>
</comment>
<protein>
    <recommendedName>
        <fullName evidence="3 9">NADH-ubiquinone oxidoreductase chain 3</fullName>
        <ecNumber evidence="9">7.1.1.2</ecNumber>
    </recommendedName>
</protein>
<feature type="transmembrane region" description="Helical" evidence="9">
    <location>
        <begin position="47"/>
        <end position="68"/>
    </location>
</feature>
<evidence type="ECO:0000256" key="10">
    <source>
        <dbReference type="SAM" id="SignalP"/>
    </source>
</evidence>
<keyword evidence="9" id="KW-0520">NAD</keyword>
<dbReference type="PANTHER" id="PTHR11058">
    <property type="entry name" value="NADH-UBIQUINONE OXIDOREDUCTASE CHAIN 3"/>
    <property type="match status" value="1"/>
</dbReference>
<feature type="transmembrane region" description="Helical" evidence="9">
    <location>
        <begin position="80"/>
        <end position="98"/>
    </location>
</feature>
<geneLocation type="mitochondrion" evidence="11"/>
<comment type="subcellular location">
    <subcellularLocation>
        <location evidence="1">Membrane</location>
    </subcellularLocation>
    <subcellularLocation>
        <location evidence="9">Mitochondrion membrane</location>
        <topology evidence="9">Multi-pass membrane protein</topology>
    </subcellularLocation>
</comment>
<comment type="catalytic activity">
    <reaction evidence="8 9">
        <text>a ubiquinone + NADH + 5 H(+)(in) = a ubiquinol + NAD(+) + 4 H(+)(out)</text>
        <dbReference type="Rhea" id="RHEA:29091"/>
        <dbReference type="Rhea" id="RHEA-COMP:9565"/>
        <dbReference type="Rhea" id="RHEA-COMP:9566"/>
        <dbReference type="ChEBI" id="CHEBI:15378"/>
        <dbReference type="ChEBI" id="CHEBI:16389"/>
        <dbReference type="ChEBI" id="CHEBI:17976"/>
        <dbReference type="ChEBI" id="CHEBI:57540"/>
        <dbReference type="ChEBI" id="CHEBI:57945"/>
        <dbReference type="EC" id="7.1.1.2"/>
    </reaction>
</comment>
<evidence type="ECO:0000256" key="1">
    <source>
        <dbReference type="ARBA" id="ARBA00004370"/>
    </source>
</evidence>
<evidence type="ECO:0000256" key="3">
    <source>
        <dbReference type="ARBA" id="ARBA00021007"/>
    </source>
</evidence>
<dbReference type="EMBL" id="JQ407803">
    <property type="protein sequence ID" value="AFC77875.1"/>
    <property type="molecule type" value="Genomic_DNA"/>
</dbReference>
<organism evidence="11">
    <name type="scientific">Liphistius erawan</name>
    <name type="common">Trapdoor spider</name>
    <dbReference type="NCBI Taxonomy" id="1155480"/>
    <lineage>
        <taxon>Eukaryota</taxon>
        <taxon>Metazoa</taxon>
        <taxon>Ecdysozoa</taxon>
        <taxon>Arthropoda</taxon>
        <taxon>Chelicerata</taxon>
        <taxon>Arachnida</taxon>
        <taxon>Araneae</taxon>
        <taxon>Mesothelae</taxon>
        <taxon>Liphistiidae</taxon>
        <taxon>Liphistius</taxon>
    </lineage>
</organism>